<dbReference type="EMBL" id="CP020559">
    <property type="protein sequence ID" value="ARE89118.1"/>
    <property type="molecule type" value="Genomic_DNA"/>
</dbReference>
<evidence type="ECO:0000313" key="5">
    <source>
        <dbReference type="Proteomes" id="UP000192478"/>
    </source>
</evidence>
<sequence length="223" mass="25024">MGKSQIKKNSNSKQQPAMSQDEMLAIISSLAKQIELLNGTVDKLTVELANNRETALQVNKINLFMQVAKVKIQDTLNLLKNEHNFSTKKFIYEFRENINMIKSALSEVKNAILEIPHTISEKVNGLKNQAKQKVNKAICGVDNAITYAKEVAAIQMTTPEFIVNQLQNALQDAKKQHHAAMKMARSNLYGERKENSALNQMRGLGTVSERQGDEPQKSSELEK</sequence>
<proteinExistence type="predicted"/>
<gene>
    <name evidence="2" type="ORF">BJL90_01440</name>
    <name evidence="3" type="ORF">CLFO_35240</name>
</gene>
<evidence type="ECO:0000313" key="4">
    <source>
        <dbReference type="Proteomes" id="UP000177894"/>
    </source>
</evidence>
<dbReference type="AlphaFoldDB" id="A0AAC9RPY8"/>
<feature type="region of interest" description="Disordered" evidence="1">
    <location>
        <begin position="190"/>
        <end position="223"/>
    </location>
</feature>
<feature type="compositionally biased region" description="Basic and acidic residues" evidence="1">
    <location>
        <begin position="210"/>
        <end position="223"/>
    </location>
</feature>
<reference evidence="2 4" key="1">
    <citation type="submission" date="2016-10" db="EMBL/GenBank/DDBJ databases">
        <title>Complete Genome Sequence of Acetogen Clostridium formicoaceticum ATCC 27076.</title>
        <authorList>
            <person name="Bao T."/>
            <person name="Cheng C."/>
            <person name="Zhao J."/>
            <person name="Yang S.-T."/>
            <person name="Wang J."/>
            <person name="Wang M."/>
        </authorList>
    </citation>
    <scope>NUCLEOTIDE SEQUENCE [LARGE SCALE GENOMIC DNA]</scope>
    <source>
        <strain evidence="2 4">ATCC 27076</strain>
    </source>
</reference>
<dbReference type="RefSeq" id="WP_070963646.1">
    <property type="nucleotide sequence ID" value="NZ_CP017603.1"/>
</dbReference>
<evidence type="ECO:0000256" key="1">
    <source>
        <dbReference type="SAM" id="MobiDB-lite"/>
    </source>
</evidence>
<dbReference type="Proteomes" id="UP000177894">
    <property type="component" value="Chromosome"/>
</dbReference>
<keyword evidence="4" id="KW-1185">Reference proteome</keyword>
<dbReference type="EMBL" id="CP017603">
    <property type="protein sequence ID" value="AOY74732.1"/>
    <property type="molecule type" value="Genomic_DNA"/>
</dbReference>
<protein>
    <submittedName>
        <fullName evidence="3">Uncharacterized protein</fullName>
    </submittedName>
</protein>
<accession>A0AAC9RPY8</accession>
<evidence type="ECO:0000313" key="3">
    <source>
        <dbReference type="EMBL" id="ARE89118.1"/>
    </source>
</evidence>
<reference evidence="3 5" key="2">
    <citation type="submission" date="2017-03" db="EMBL/GenBank/DDBJ databases">
        <title>Complete sequence of Clostridium formicaceticum DSM 92.</title>
        <authorList>
            <person name="Poehlein A."/>
            <person name="Karl M."/>
            <person name="Bengelsdorf F.R."/>
            <person name="Duerre P."/>
            <person name="Daniel R."/>
        </authorList>
    </citation>
    <scope>NUCLEOTIDE SEQUENCE [LARGE SCALE GENOMIC DNA]</scope>
    <source>
        <strain evidence="3 5">DSM 92</strain>
    </source>
</reference>
<dbReference type="Proteomes" id="UP000192478">
    <property type="component" value="Chromosome"/>
</dbReference>
<evidence type="ECO:0000313" key="2">
    <source>
        <dbReference type="EMBL" id="AOY74732.1"/>
    </source>
</evidence>
<dbReference type="KEGG" id="cfm:BJL90_01440"/>
<organism evidence="3 5">
    <name type="scientific">Clostridium formicaceticum</name>
    <dbReference type="NCBI Taxonomy" id="1497"/>
    <lineage>
        <taxon>Bacteria</taxon>
        <taxon>Bacillati</taxon>
        <taxon>Bacillota</taxon>
        <taxon>Clostridia</taxon>
        <taxon>Eubacteriales</taxon>
        <taxon>Clostridiaceae</taxon>
        <taxon>Clostridium</taxon>
    </lineage>
</organism>
<name>A0AAC9RPY8_9CLOT</name>